<evidence type="ECO:0000313" key="1">
    <source>
        <dbReference type="EMBL" id="KAI3685072.1"/>
    </source>
</evidence>
<sequence>MVSIVMIMEYKYAINNPSNTIEGVGLVVDLEFATRNWKSASIPANMMLVERANERAVGVLLLIMTQALRIEMNPPLVSIPESTSAMLHMIIVLATTMEYVIPPTMENNRIKVEEGKILRFSKQLNAMKRTQKDVAFAEMIRKEFHSCVWRMELKIPAKDGGFLWWLKMENNSDEIGNPAAWNTDPSREWIVCWREMESGERDDDKRIEAEKGIAKRDAIVK</sequence>
<comment type="caution">
    <text evidence="1">The sequence shown here is derived from an EMBL/GenBank/DDBJ whole genome shotgun (WGS) entry which is preliminary data.</text>
</comment>
<accession>A0ACB8YH84</accession>
<gene>
    <name evidence="1" type="ORF">L6452_34305</name>
</gene>
<dbReference type="EMBL" id="CM042058">
    <property type="protein sequence ID" value="KAI3685072.1"/>
    <property type="molecule type" value="Genomic_DNA"/>
</dbReference>
<reference evidence="2" key="1">
    <citation type="journal article" date="2022" name="Mol. Ecol. Resour.">
        <title>The genomes of chicory, endive, great burdock and yacon provide insights into Asteraceae palaeo-polyploidization history and plant inulin production.</title>
        <authorList>
            <person name="Fan W."/>
            <person name="Wang S."/>
            <person name="Wang H."/>
            <person name="Wang A."/>
            <person name="Jiang F."/>
            <person name="Liu H."/>
            <person name="Zhao H."/>
            <person name="Xu D."/>
            <person name="Zhang Y."/>
        </authorList>
    </citation>
    <scope>NUCLEOTIDE SEQUENCE [LARGE SCALE GENOMIC DNA]</scope>
    <source>
        <strain evidence="2">cv. Niubang</strain>
    </source>
</reference>
<dbReference type="Proteomes" id="UP001055879">
    <property type="component" value="Linkage Group LG12"/>
</dbReference>
<proteinExistence type="predicted"/>
<evidence type="ECO:0000313" key="2">
    <source>
        <dbReference type="Proteomes" id="UP001055879"/>
    </source>
</evidence>
<protein>
    <submittedName>
        <fullName evidence="1">Uncharacterized protein</fullName>
    </submittedName>
</protein>
<name>A0ACB8YH84_ARCLA</name>
<reference evidence="1 2" key="2">
    <citation type="journal article" date="2022" name="Mol. Ecol. Resour.">
        <title>The genomes of chicory, endive, great burdock and yacon provide insights into Asteraceae paleo-polyploidization history and plant inulin production.</title>
        <authorList>
            <person name="Fan W."/>
            <person name="Wang S."/>
            <person name="Wang H."/>
            <person name="Wang A."/>
            <person name="Jiang F."/>
            <person name="Liu H."/>
            <person name="Zhao H."/>
            <person name="Xu D."/>
            <person name="Zhang Y."/>
        </authorList>
    </citation>
    <scope>NUCLEOTIDE SEQUENCE [LARGE SCALE GENOMIC DNA]</scope>
    <source>
        <strain evidence="2">cv. Niubang</strain>
    </source>
</reference>
<keyword evidence="2" id="KW-1185">Reference proteome</keyword>
<organism evidence="1 2">
    <name type="scientific">Arctium lappa</name>
    <name type="common">Greater burdock</name>
    <name type="synonym">Lappa major</name>
    <dbReference type="NCBI Taxonomy" id="4217"/>
    <lineage>
        <taxon>Eukaryota</taxon>
        <taxon>Viridiplantae</taxon>
        <taxon>Streptophyta</taxon>
        <taxon>Embryophyta</taxon>
        <taxon>Tracheophyta</taxon>
        <taxon>Spermatophyta</taxon>
        <taxon>Magnoliopsida</taxon>
        <taxon>eudicotyledons</taxon>
        <taxon>Gunneridae</taxon>
        <taxon>Pentapetalae</taxon>
        <taxon>asterids</taxon>
        <taxon>campanulids</taxon>
        <taxon>Asterales</taxon>
        <taxon>Asteraceae</taxon>
        <taxon>Carduoideae</taxon>
        <taxon>Cardueae</taxon>
        <taxon>Arctiinae</taxon>
        <taxon>Arctium</taxon>
    </lineage>
</organism>